<dbReference type="Pfam" id="PF00400">
    <property type="entry name" value="WD40"/>
    <property type="match status" value="7"/>
</dbReference>
<dbReference type="InterPro" id="IPR001680">
    <property type="entry name" value="WD40_rpt"/>
</dbReference>
<feature type="compositionally biased region" description="Polar residues" evidence="4">
    <location>
        <begin position="64"/>
        <end position="82"/>
    </location>
</feature>
<feature type="repeat" description="WD" evidence="3">
    <location>
        <begin position="753"/>
        <end position="792"/>
    </location>
</feature>
<evidence type="ECO:0000256" key="4">
    <source>
        <dbReference type="SAM" id="MobiDB-lite"/>
    </source>
</evidence>
<dbReference type="PROSITE" id="PS50181">
    <property type="entry name" value="FBOX"/>
    <property type="match status" value="1"/>
</dbReference>
<dbReference type="AlphaFoldDB" id="A0AAV5UY60"/>
<dbReference type="PANTHER" id="PTHR19849:SF1">
    <property type="entry name" value="F-BOX_WD REPEAT-CONTAINING PROTEIN 7"/>
    <property type="match status" value="1"/>
</dbReference>
<feature type="repeat" description="WD" evidence="3">
    <location>
        <begin position="713"/>
        <end position="752"/>
    </location>
</feature>
<gene>
    <name evidence="6" type="ORF">PFISCL1PPCAC_2718</name>
</gene>
<feature type="region of interest" description="Disordered" evidence="4">
    <location>
        <begin position="61"/>
        <end position="82"/>
    </location>
</feature>
<dbReference type="PANTHER" id="PTHR19849">
    <property type="entry name" value="PHOSPHOLIPASE A-2-ACTIVATING PROTEIN"/>
    <property type="match status" value="1"/>
</dbReference>
<dbReference type="InterPro" id="IPR036322">
    <property type="entry name" value="WD40_repeat_dom_sf"/>
</dbReference>
<dbReference type="GO" id="GO:0043161">
    <property type="term" value="P:proteasome-mediated ubiquitin-dependent protein catabolic process"/>
    <property type="evidence" value="ECO:0007669"/>
    <property type="project" value="TreeGrafter"/>
</dbReference>
<dbReference type="InterPro" id="IPR001810">
    <property type="entry name" value="F-box_dom"/>
</dbReference>
<dbReference type="CDD" id="cd00200">
    <property type="entry name" value="WD40"/>
    <property type="match status" value="1"/>
</dbReference>
<dbReference type="PRINTS" id="PR00320">
    <property type="entry name" value="GPROTEINBRPT"/>
</dbReference>
<feature type="non-terminal residue" evidence="6">
    <location>
        <position position="1"/>
    </location>
</feature>
<proteinExistence type="predicted"/>
<dbReference type="EMBL" id="BTSY01000001">
    <property type="protein sequence ID" value="GMT11421.1"/>
    <property type="molecule type" value="Genomic_DNA"/>
</dbReference>
<evidence type="ECO:0000259" key="5">
    <source>
        <dbReference type="PROSITE" id="PS50181"/>
    </source>
</evidence>
<feature type="domain" description="F-box" evidence="5">
    <location>
        <begin position="482"/>
        <end position="528"/>
    </location>
</feature>
<reference evidence="6" key="1">
    <citation type="submission" date="2023-10" db="EMBL/GenBank/DDBJ databases">
        <title>Genome assembly of Pristionchus species.</title>
        <authorList>
            <person name="Yoshida K."/>
            <person name="Sommer R.J."/>
        </authorList>
    </citation>
    <scope>NUCLEOTIDE SEQUENCE</scope>
    <source>
        <strain evidence="6">RS5133</strain>
    </source>
</reference>
<keyword evidence="7" id="KW-1185">Reference proteome</keyword>
<protein>
    <recommendedName>
        <fullName evidence="5">F-box domain-containing protein</fullName>
    </recommendedName>
</protein>
<dbReference type="SMART" id="SM00256">
    <property type="entry name" value="FBOX"/>
    <property type="match status" value="1"/>
</dbReference>
<keyword evidence="2" id="KW-0677">Repeat</keyword>
<evidence type="ECO:0000256" key="1">
    <source>
        <dbReference type="ARBA" id="ARBA00022574"/>
    </source>
</evidence>
<dbReference type="GO" id="GO:0005634">
    <property type="term" value="C:nucleus"/>
    <property type="evidence" value="ECO:0007669"/>
    <property type="project" value="TreeGrafter"/>
</dbReference>
<feature type="repeat" description="WD" evidence="3">
    <location>
        <begin position="879"/>
        <end position="919"/>
    </location>
</feature>
<evidence type="ECO:0000313" key="6">
    <source>
        <dbReference type="EMBL" id="GMT11421.1"/>
    </source>
</evidence>
<dbReference type="PROSITE" id="PS50082">
    <property type="entry name" value="WD_REPEATS_2"/>
    <property type="match status" value="7"/>
</dbReference>
<dbReference type="Gene3D" id="1.20.1280.50">
    <property type="match status" value="1"/>
</dbReference>
<dbReference type="InterPro" id="IPR036047">
    <property type="entry name" value="F-box-like_dom_sf"/>
</dbReference>
<dbReference type="InterPro" id="IPR020472">
    <property type="entry name" value="WD40_PAC1"/>
</dbReference>
<feature type="region of interest" description="Disordered" evidence="4">
    <location>
        <begin position="94"/>
        <end position="118"/>
    </location>
</feature>
<sequence length="967" mass="105830">VPMDAVICFEDDGGTEDDSSSQGALMTTAKTELQLKPRLSAASTRNLPLFDPSHSLNLGDLVLGTSSTTPTEGSAGDSSPSQELMLIDNSVHLMDHTYSSGDGPTNSNKRKSSPEENALKKSRLDFAELPSSSRASSSSAALAPVARLYDELRPLPTNGRSVSPAYLDVLEDAADDLPGTSQACRAAAAASSAAARRQQLQQAAAIEAAVAAAVPGPSRRITRQQQRAAAAAVAAAAAQARPQPALLNNVQQPPRPRNQPRMDDYEEQMGEGFENYDGPPRDLAYISASQEAAMRISGVILAPRQAVEINPEIIAAAANPAGRDAIHRSMIDGLPVQFADDDDYYKAVVLNEAGIFKREPRKQGQKHRPIRILNGRIVLADVPGYEDYEEGPGTSSSSVTPTDMRTRVAMEVAAARERRLAEQEQQEEITMKEINEEERDWVEKFQKMSLNSQKAVLGHLVDASQPMVVRYLKRVIEPHFQRDFISCLPAELSLKILEQLPPQTLCGIQRVCSRWASLGDDDNLWKKKCTTEWMDWLPTPTLRMGGLWEDQPGHTSATSVHVPGMMGAEELMNHRIERSRQFGSIWHKAPHKALFLRLQRIYANWKRRRIAGTTIFKGHDDHVITCLQLQNDMIVTGSDDNTLRVWSINDPVPARTRRGEEMPPTHLRHTLAGHSGGVWTSQVSADGKYIVSGSTDRTVRVWSAETGQQLHCLMGHTSTVRCMALHGKILVSGSRDTTLRIWNIETGECLQHLIGHVAAVRCVQFNGVKVASGAYDFTVKIWDASTGDCVHTLQGHTNRVYSLLMDTERDVVVSGSLDTTIRVWSMTTGVCIANLVGHTSLTSGMQLRGDILVSCNADSYIRVWNIRENQCLHRLGGSSTGHQSAITSLQFLENGLVATSSDDGTVKLWDVTRGCFVRDLVKLTSGGSGGCIWRLKATETLLVCAVGSRNGTEDTKLILLDFDASFP</sequence>
<dbReference type="SUPFAM" id="SSF50978">
    <property type="entry name" value="WD40 repeat-like"/>
    <property type="match status" value="1"/>
</dbReference>
<dbReference type="PROSITE" id="PS50294">
    <property type="entry name" value="WD_REPEATS_REGION"/>
    <property type="match status" value="5"/>
</dbReference>
<dbReference type="Proteomes" id="UP001432322">
    <property type="component" value="Unassembled WGS sequence"/>
</dbReference>
<accession>A0AAV5UY60</accession>
<feature type="compositionally biased region" description="Polar residues" evidence="4">
    <location>
        <begin position="97"/>
        <end position="107"/>
    </location>
</feature>
<feature type="repeat" description="WD" evidence="3">
    <location>
        <begin position="835"/>
        <end position="874"/>
    </location>
</feature>
<evidence type="ECO:0000313" key="7">
    <source>
        <dbReference type="Proteomes" id="UP001432322"/>
    </source>
</evidence>
<dbReference type="Pfam" id="PF12937">
    <property type="entry name" value="F-box-like"/>
    <property type="match status" value="1"/>
</dbReference>
<name>A0AAV5UY60_9BILA</name>
<dbReference type="GO" id="GO:0043130">
    <property type="term" value="F:ubiquitin binding"/>
    <property type="evidence" value="ECO:0007669"/>
    <property type="project" value="TreeGrafter"/>
</dbReference>
<dbReference type="InterPro" id="IPR019775">
    <property type="entry name" value="WD40_repeat_CS"/>
</dbReference>
<organism evidence="6 7">
    <name type="scientific">Pristionchus fissidentatus</name>
    <dbReference type="NCBI Taxonomy" id="1538716"/>
    <lineage>
        <taxon>Eukaryota</taxon>
        <taxon>Metazoa</taxon>
        <taxon>Ecdysozoa</taxon>
        <taxon>Nematoda</taxon>
        <taxon>Chromadorea</taxon>
        <taxon>Rhabditida</taxon>
        <taxon>Rhabditina</taxon>
        <taxon>Diplogasteromorpha</taxon>
        <taxon>Diplogasteroidea</taxon>
        <taxon>Neodiplogasteridae</taxon>
        <taxon>Pristionchus</taxon>
    </lineage>
</organism>
<feature type="repeat" description="WD" evidence="3">
    <location>
        <begin position="793"/>
        <end position="834"/>
    </location>
</feature>
<dbReference type="GO" id="GO:0005737">
    <property type="term" value="C:cytoplasm"/>
    <property type="evidence" value="ECO:0007669"/>
    <property type="project" value="TreeGrafter"/>
</dbReference>
<dbReference type="PROSITE" id="PS00678">
    <property type="entry name" value="WD_REPEATS_1"/>
    <property type="match status" value="4"/>
</dbReference>
<feature type="repeat" description="WD" evidence="3">
    <location>
        <begin position="616"/>
        <end position="656"/>
    </location>
</feature>
<evidence type="ECO:0000256" key="3">
    <source>
        <dbReference type="PROSITE-ProRule" id="PRU00221"/>
    </source>
</evidence>
<keyword evidence="1 3" id="KW-0853">WD repeat</keyword>
<evidence type="ECO:0000256" key="2">
    <source>
        <dbReference type="ARBA" id="ARBA00022737"/>
    </source>
</evidence>
<feature type="repeat" description="WD" evidence="3">
    <location>
        <begin position="671"/>
        <end position="712"/>
    </location>
</feature>
<dbReference type="Gene3D" id="2.130.10.10">
    <property type="entry name" value="YVTN repeat-like/Quinoprotein amine dehydrogenase"/>
    <property type="match status" value="1"/>
</dbReference>
<dbReference type="InterPro" id="IPR015943">
    <property type="entry name" value="WD40/YVTN_repeat-like_dom_sf"/>
</dbReference>
<dbReference type="SMART" id="SM00320">
    <property type="entry name" value="WD40"/>
    <property type="match status" value="7"/>
</dbReference>
<dbReference type="SUPFAM" id="SSF81383">
    <property type="entry name" value="F-box domain"/>
    <property type="match status" value="1"/>
</dbReference>
<comment type="caution">
    <text evidence="6">The sequence shown here is derived from an EMBL/GenBank/DDBJ whole genome shotgun (WGS) entry which is preliminary data.</text>
</comment>
<dbReference type="GO" id="GO:0010992">
    <property type="term" value="P:ubiquitin recycling"/>
    <property type="evidence" value="ECO:0007669"/>
    <property type="project" value="TreeGrafter"/>
</dbReference>